<protein>
    <submittedName>
        <fullName evidence="3">FMN-binding protein</fullName>
    </submittedName>
</protein>
<gene>
    <name evidence="3" type="ORF">AAAT34_12300</name>
</gene>
<dbReference type="EMBL" id="JBBNFP010000088">
    <property type="protein sequence ID" value="MEQ2487816.1"/>
    <property type="molecule type" value="Genomic_DNA"/>
</dbReference>
<sequence length="131" mass="14026">MKKKTMMKAAGFLAAVALLASAMPATDPISKESGATVVNTTTLAKEVRGFRGATPVKIYIKKGKVVKVEALKNQETPQYFSRAKAVLAQYEGKAANKAAKMKVDGVTGATYSSRALVKNVQAGLKYYEAHR</sequence>
<accession>A0ABV1FTS0</accession>
<dbReference type="Pfam" id="PF04205">
    <property type="entry name" value="FMN_bind"/>
    <property type="match status" value="1"/>
</dbReference>
<evidence type="ECO:0000313" key="3">
    <source>
        <dbReference type="EMBL" id="MEQ2487816.1"/>
    </source>
</evidence>
<feature type="domain" description="FMN-binding" evidence="2">
    <location>
        <begin position="49"/>
        <end position="127"/>
    </location>
</feature>
<name>A0ABV1FTS0_9BACT</name>
<dbReference type="InterPro" id="IPR007329">
    <property type="entry name" value="FMN-bd"/>
</dbReference>
<dbReference type="Proteomes" id="UP001487296">
    <property type="component" value="Unassembled WGS sequence"/>
</dbReference>
<keyword evidence="1" id="KW-0732">Signal</keyword>
<reference evidence="3 4" key="1">
    <citation type="submission" date="2024-04" db="EMBL/GenBank/DDBJ databases">
        <title>Human intestinal bacterial collection.</title>
        <authorList>
            <person name="Pauvert C."/>
            <person name="Hitch T.C.A."/>
            <person name="Clavel T."/>
        </authorList>
    </citation>
    <scope>NUCLEOTIDE SEQUENCE [LARGE SCALE GENOMIC DNA]</scope>
    <source>
        <strain evidence="3 4">CLA-AA-H145</strain>
    </source>
</reference>
<feature type="chain" id="PRO_5045453486" evidence="1">
    <location>
        <begin position="23"/>
        <end position="131"/>
    </location>
</feature>
<organism evidence="3 4">
    <name type="scientific">Hallella faecis</name>
    <dbReference type="NCBI Taxonomy" id="2841596"/>
    <lineage>
        <taxon>Bacteria</taxon>
        <taxon>Pseudomonadati</taxon>
        <taxon>Bacteroidota</taxon>
        <taxon>Bacteroidia</taxon>
        <taxon>Bacteroidales</taxon>
        <taxon>Prevotellaceae</taxon>
        <taxon>Hallella</taxon>
    </lineage>
</organism>
<feature type="signal peptide" evidence="1">
    <location>
        <begin position="1"/>
        <end position="22"/>
    </location>
</feature>
<proteinExistence type="predicted"/>
<keyword evidence="4" id="KW-1185">Reference proteome</keyword>
<comment type="caution">
    <text evidence="3">The sequence shown here is derived from an EMBL/GenBank/DDBJ whole genome shotgun (WGS) entry which is preliminary data.</text>
</comment>
<evidence type="ECO:0000256" key="1">
    <source>
        <dbReference type="SAM" id="SignalP"/>
    </source>
</evidence>
<dbReference type="SMART" id="SM00900">
    <property type="entry name" value="FMN_bind"/>
    <property type="match status" value="1"/>
</dbReference>
<dbReference type="RefSeq" id="WP_215760899.1">
    <property type="nucleotide sequence ID" value="NZ_JAHKBE010000092.1"/>
</dbReference>
<evidence type="ECO:0000259" key="2">
    <source>
        <dbReference type="SMART" id="SM00900"/>
    </source>
</evidence>
<evidence type="ECO:0000313" key="4">
    <source>
        <dbReference type="Proteomes" id="UP001487296"/>
    </source>
</evidence>